<dbReference type="Proteomes" id="UP001146120">
    <property type="component" value="Unassembled WGS sequence"/>
</dbReference>
<evidence type="ECO:0000313" key="2">
    <source>
        <dbReference type="EMBL" id="DBA05125.1"/>
    </source>
</evidence>
<feature type="region of interest" description="Disordered" evidence="1">
    <location>
        <begin position="976"/>
        <end position="1106"/>
    </location>
</feature>
<reference evidence="2" key="2">
    <citation type="journal article" date="2023" name="Microbiol Resour">
        <title>Decontamination and Annotation of the Draft Genome Sequence of the Oomycete Lagenidium giganteum ARSEF 373.</title>
        <authorList>
            <person name="Morgan W.R."/>
            <person name="Tartar A."/>
        </authorList>
    </citation>
    <scope>NUCLEOTIDE SEQUENCE</scope>
    <source>
        <strain evidence="2">ARSEF 373</strain>
    </source>
</reference>
<dbReference type="InterPro" id="IPR032048">
    <property type="entry name" value="TGase_elicitor"/>
</dbReference>
<feature type="compositionally biased region" description="Low complexity" evidence="1">
    <location>
        <begin position="537"/>
        <end position="550"/>
    </location>
</feature>
<evidence type="ECO:0000313" key="3">
    <source>
        <dbReference type="Proteomes" id="UP001146120"/>
    </source>
</evidence>
<feature type="compositionally biased region" description="Polar residues" evidence="1">
    <location>
        <begin position="1013"/>
        <end position="1049"/>
    </location>
</feature>
<evidence type="ECO:0000256" key="1">
    <source>
        <dbReference type="SAM" id="MobiDB-lite"/>
    </source>
</evidence>
<evidence type="ECO:0008006" key="4">
    <source>
        <dbReference type="Google" id="ProtNLM"/>
    </source>
</evidence>
<keyword evidence="3" id="KW-1185">Reference proteome</keyword>
<dbReference type="EMBL" id="DAKRPA010000002">
    <property type="protein sequence ID" value="DBA05125.1"/>
    <property type="molecule type" value="Genomic_DNA"/>
</dbReference>
<protein>
    <recommendedName>
        <fullName evidence="4">Elicitor-like transglutaminase</fullName>
    </recommendedName>
</protein>
<dbReference type="InterPro" id="IPR051298">
    <property type="entry name" value="Heme_transport/Cell_adhesion"/>
</dbReference>
<proteinExistence type="predicted"/>
<feature type="region of interest" description="Disordered" evidence="1">
    <location>
        <begin position="429"/>
        <end position="589"/>
    </location>
</feature>
<reference evidence="2" key="1">
    <citation type="submission" date="2022-11" db="EMBL/GenBank/DDBJ databases">
        <authorList>
            <person name="Morgan W.R."/>
            <person name="Tartar A."/>
        </authorList>
    </citation>
    <scope>NUCLEOTIDE SEQUENCE</scope>
    <source>
        <strain evidence="2">ARSEF 373</strain>
    </source>
</reference>
<feature type="compositionally biased region" description="Low complexity" evidence="1">
    <location>
        <begin position="976"/>
        <end position="1009"/>
    </location>
</feature>
<sequence>MYTVPSPPVFAKTAMVLTPTRVLGCFTLAAIAARTTHAAPLEFAPFMEVPVGAPLDRSNPAYGGPTRGAVAPVIMEAPVISPEELAVYESAPVNGTDDSESDARLRLRRLEVGDKTNADIKKLEEYFGVRMERNADVLKQYSSSDFKPAPWPSSYWPTYADGINYRWQDAPSASEKYAMAFGKDVKEFTDTISKNNGILSMTHSRKCSSDSQCDSGEKCGKRRGESSGYCIAGWFGICHAWAPAAILEPEPQCAVKYNGVKFDVFDMKALMTQIYDGSGVGTVFTGARYDGGRDPTDAYGRFKDAAHRDLGPGYMHIAMTNVMGKLKKTFVLDVEPDAPVWNQPVRSFKILKTKDYTPRDATKVFFGFRNSPYPFNNEAKRLRYVENEVKWIVEAGEDGPLVSTGRVNSYTTTRRYEYLLELDNDNNILGGEWTQKTPSPSQTQQTPSPSQTQQTPTPSQSQKTPSPSQTQQTPSPSQTQEIPLPSQSQKTPSPGQYQKTTSPAQQQGSSTGQQQQEQQQQQGWSNGDLKSSPAGESTSNDNNTSNGTPSAATTSAGKKLSAVTGASSAPAQSSTTPTGQSAPSANTPAMTPAALRIDSSMVSTPSRLVGFAAVVAAIAHTANAAPLEYNSYMEVPVGAPLDEFSPAYGMPTVNAVAPVILEAPEESVEAVSGFTPGNETELLFAGRRLESGTNSDIQKLEQYFGARMERNYKTIGRMYSRASHTPVPWPGSYWPVYQDGINARFRGEKYSATEKYARAFGKDPKKLMDAVSAKSGILSQSDSRSCRYDDQCSRGEKCGIRDGESAGHCIAGWFGVCHAWAPAAIMEPGPECPVKYNGMTFGVRDIKALITQVYDGAGIGSVFTGARFDGGDKSTDSYGRYRDGALRDLGPGYFHIALANIMGRFKQSMVLDVDAEAPVWNQPVRGYADDSSSNRPEDASSNRRKDAFASLAVDAFAGDSGNAIASLAVHAIACGSKSPVPSSTSSKPVPGSTPASTSPSQQKQQKPAPALTPESTNPSQQQKPVPSKATGTAPTPSGESKPNASTPSNGAAPSVAAPVATPAATKTTGAVPTQSTGGKQTPPAGQSTPGANPAPTPAATTPKGHC</sequence>
<dbReference type="Pfam" id="PF16683">
    <property type="entry name" value="TGase_elicitor"/>
    <property type="match status" value="2"/>
</dbReference>
<feature type="compositionally biased region" description="Polar residues" evidence="1">
    <location>
        <begin position="485"/>
        <end position="504"/>
    </location>
</feature>
<feature type="compositionally biased region" description="Low complexity" evidence="1">
    <location>
        <begin position="1088"/>
        <end position="1106"/>
    </location>
</feature>
<feature type="compositionally biased region" description="Low complexity" evidence="1">
    <location>
        <begin position="505"/>
        <end position="525"/>
    </location>
</feature>
<feature type="region of interest" description="Disordered" evidence="1">
    <location>
        <begin position="923"/>
        <end position="942"/>
    </location>
</feature>
<dbReference type="PANTHER" id="PTHR22917:SF6">
    <property type="entry name" value="EG:8D8.2 PROTEIN-RELATED"/>
    <property type="match status" value="1"/>
</dbReference>
<accession>A0AAV2ZHU3</accession>
<feature type="compositionally biased region" description="Low complexity" evidence="1">
    <location>
        <begin position="564"/>
        <end position="579"/>
    </location>
</feature>
<dbReference type="AlphaFoldDB" id="A0AAV2ZHU3"/>
<dbReference type="PANTHER" id="PTHR22917">
    <property type="entry name" value="HEMOPEXIN DOMAIN-CONTAINING PROTEIN"/>
    <property type="match status" value="1"/>
</dbReference>
<organism evidence="2 3">
    <name type="scientific">Lagenidium giganteum</name>
    <dbReference type="NCBI Taxonomy" id="4803"/>
    <lineage>
        <taxon>Eukaryota</taxon>
        <taxon>Sar</taxon>
        <taxon>Stramenopiles</taxon>
        <taxon>Oomycota</taxon>
        <taxon>Peronosporomycetes</taxon>
        <taxon>Pythiales</taxon>
        <taxon>Pythiaceae</taxon>
    </lineage>
</organism>
<feature type="compositionally biased region" description="Low complexity" evidence="1">
    <location>
        <begin position="434"/>
        <end position="480"/>
    </location>
</feature>
<comment type="caution">
    <text evidence="2">The sequence shown here is derived from an EMBL/GenBank/DDBJ whole genome shotgun (WGS) entry which is preliminary data.</text>
</comment>
<dbReference type="Gene3D" id="3.30.40.240">
    <property type="entry name" value="Transglutaminase elicitor, body domain"/>
    <property type="match status" value="2"/>
</dbReference>
<dbReference type="GO" id="GO:0016755">
    <property type="term" value="F:aminoacyltransferase activity"/>
    <property type="evidence" value="ECO:0007669"/>
    <property type="project" value="InterPro"/>
</dbReference>
<feature type="compositionally biased region" description="Polar residues" evidence="1">
    <location>
        <begin position="580"/>
        <end position="589"/>
    </location>
</feature>
<feature type="compositionally biased region" description="Low complexity" evidence="1">
    <location>
        <begin position="1051"/>
        <end position="1073"/>
    </location>
</feature>
<feature type="compositionally biased region" description="Polar residues" evidence="1">
    <location>
        <begin position="1074"/>
        <end position="1087"/>
    </location>
</feature>
<gene>
    <name evidence="2" type="ORF">N0F65_004975</name>
</gene>
<name>A0AAV2ZHU3_9STRA</name>